<organism evidence="2 3">
    <name type="scientific">Gossypium arboreum</name>
    <name type="common">Tree cotton</name>
    <name type="synonym">Gossypium nanking</name>
    <dbReference type="NCBI Taxonomy" id="29729"/>
    <lineage>
        <taxon>Eukaryota</taxon>
        <taxon>Viridiplantae</taxon>
        <taxon>Streptophyta</taxon>
        <taxon>Embryophyta</taxon>
        <taxon>Tracheophyta</taxon>
        <taxon>Spermatophyta</taxon>
        <taxon>Magnoliopsida</taxon>
        <taxon>eudicotyledons</taxon>
        <taxon>Gunneridae</taxon>
        <taxon>Pentapetalae</taxon>
        <taxon>rosids</taxon>
        <taxon>malvids</taxon>
        <taxon>Malvales</taxon>
        <taxon>Malvaceae</taxon>
        <taxon>Malvoideae</taxon>
        <taxon>Gossypium</taxon>
    </lineage>
</organism>
<evidence type="ECO:0000313" key="3">
    <source>
        <dbReference type="Proteomes" id="UP001358586"/>
    </source>
</evidence>
<dbReference type="EMBL" id="JARKNE010000009">
    <property type="protein sequence ID" value="KAK5802879.1"/>
    <property type="molecule type" value="Genomic_DNA"/>
</dbReference>
<evidence type="ECO:0000256" key="1">
    <source>
        <dbReference type="SAM" id="MobiDB-lite"/>
    </source>
</evidence>
<reference evidence="2 3" key="1">
    <citation type="submission" date="2023-03" db="EMBL/GenBank/DDBJ databases">
        <title>WGS of Gossypium arboreum.</title>
        <authorList>
            <person name="Yu D."/>
        </authorList>
    </citation>
    <scope>NUCLEOTIDE SEQUENCE [LARGE SCALE GENOMIC DNA]</scope>
    <source>
        <tissue evidence="2">Leaf</tissue>
    </source>
</reference>
<feature type="compositionally biased region" description="Basic and acidic residues" evidence="1">
    <location>
        <begin position="28"/>
        <end position="46"/>
    </location>
</feature>
<comment type="caution">
    <text evidence="2">The sequence shown here is derived from an EMBL/GenBank/DDBJ whole genome shotgun (WGS) entry which is preliminary data.</text>
</comment>
<protein>
    <submittedName>
        <fullName evidence="2">Uncharacterized protein</fullName>
    </submittedName>
</protein>
<dbReference type="Proteomes" id="UP001358586">
    <property type="component" value="Chromosome 9"/>
</dbReference>
<feature type="region of interest" description="Disordered" evidence="1">
    <location>
        <begin position="28"/>
        <end position="73"/>
    </location>
</feature>
<evidence type="ECO:0000313" key="2">
    <source>
        <dbReference type="EMBL" id="KAK5802879.1"/>
    </source>
</evidence>
<gene>
    <name evidence="2" type="ORF">PVK06_030507</name>
</gene>
<sequence>MSRGKEFTKAMSVIDSLIELIPKNDKLEFSKPKEKGNYKRDEETHVKNNGGNGGNGKPHNGKLNSNNKSEKFDTMLLML</sequence>
<keyword evidence="3" id="KW-1185">Reference proteome</keyword>
<accession>A0ABR0NP09</accession>
<name>A0ABR0NP09_GOSAR</name>
<proteinExistence type="predicted"/>